<accession>A0A6A4IBV7</accession>
<feature type="DNA-binding region" description="HMG box" evidence="3">
    <location>
        <begin position="119"/>
        <end position="196"/>
    </location>
</feature>
<dbReference type="Gene3D" id="1.10.30.10">
    <property type="entry name" value="High mobility group box domain"/>
    <property type="match status" value="1"/>
</dbReference>
<sequence>MPALRTRDNTQTQTLEVRTDKPSLPSLAIIAPTPKTFTFPVSHSLDISPYSTPSNSPFEPDFNSLELASPASSCLPTPPPLSRTLSPDSSVSLSSPSYNRKSESLDAERRPKRGDDGYIKRPENAFILFRRKCCEDSQRAEDEAASGGPTRKQRQADLSKTISHKWKTLSTKDRQYWEDLAKEKKKEHQQMYPDYVYRPQRVRDQAGKARNKKYTKRSRGRNAQHDADADGETAYVVSPRPISRSNSAPTPSYHTIHIPTVFARPSCPSSPSLVPMITRRAAYSGAAENIMSNFDYFPSNRSSDPMQQAGLEAGLQNFAQFSPTDSCDPDQQVPSDLNVQMGTDAIAGSSYPWNPNAIWQTEPSMLMGNDFNLDEIPPIELKQGIFNYGDDAAFGISPEATSMAFLSRISRRKMTIPSENIKLPINCQITAYPRSKVE</sequence>
<dbReference type="Proteomes" id="UP000799118">
    <property type="component" value="Unassembled WGS sequence"/>
</dbReference>
<keyword evidence="7" id="KW-1185">Reference proteome</keyword>
<dbReference type="SUPFAM" id="SSF47095">
    <property type="entry name" value="HMG-box"/>
    <property type="match status" value="1"/>
</dbReference>
<evidence type="ECO:0000259" key="5">
    <source>
        <dbReference type="PROSITE" id="PS50118"/>
    </source>
</evidence>
<proteinExistence type="predicted"/>
<dbReference type="AlphaFoldDB" id="A0A6A4IBV7"/>
<dbReference type="InterPro" id="IPR009071">
    <property type="entry name" value="HMG_box_dom"/>
</dbReference>
<dbReference type="EMBL" id="ML769403">
    <property type="protein sequence ID" value="KAE9406274.1"/>
    <property type="molecule type" value="Genomic_DNA"/>
</dbReference>
<reference evidence="6" key="1">
    <citation type="journal article" date="2019" name="Environ. Microbiol.">
        <title>Fungal ecological strategies reflected in gene transcription - a case study of two litter decomposers.</title>
        <authorList>
            <person name="Barbi F."/>
            <person name="Kohler A."/>
            <person name="Barry K."/>
            <person name="Baskaran P."/>
            <person name="Daum C."/>
            <person name="Fauchery L."/>
            <person name="Ihrmark K."/>
            <person name="Kuo A."/>
            <person name="LaButti K."/>
            <person name="Lipzen A."/>
            <person name="Morin E."/>
            <person name="Grigoriev I.V."/>
            <person name="Henrissat B."/>
            <person name="Lindahl B."/>
            <person name="Martin F."/>
        </authorList>
    </citation>
    <scope>NUCLEOTIDE SEQUENCE</scope>
    <source>
        <strain evidence="6">JB14</strain>
    </source>
</reference>
<dbReference type="SMART" id="SM00398">
    <property type="entry name" value="HMG"/>
    <property type="match status" value="1"/>
</dbReference>
<evidence type="ECO:0000313" key="7">
    <source>
        <dbReference type="Proteomes" id="UP000799118"/>
    </source>
</evidence>
<feature type="region of interest" description="Disordered" evidence="4">
    <location>
        <begin position="140"/>
        <end position="159"/>
    </location>
</feature>
<feature type="compositionally biased region" description="Low complexity" evidence="4">
    <location>
        <begin position="82"/>
        <end position="97"/>
    </location>
</feature>
<keyword evidence="2" id="KW-0804">Transcription</keyword>
<dbReference type="OrthoDB" id="6247875at2759"/>
<dbReference type="PROSITE" id="PS50118">
    <property type="entry name" value="HMG_BOX_2"/>
    <property type="match status" value="1"/>
</dbReference>
<name>A0A6A4IBV7_9AGAR</name>
<dbReference type="InterPro" id="IPR050140">
    <property type="entry name" value="SRY-related_HMG-box_TF-like"/>
</dbReference>
<dbReference type="GO" id="GO:0030154">
    <property type="term" value="P:cell differentiation"/>
    <property type="evidence" value="ECO:0007669"/>
    <property type="project" value="TreeGrafter"/>
</dbReference>
<dbReference type="CDD" id="cd01389">
    <property type="entry name" value="HMG-box_ROX1-like"/>
    <property type="match status" value="1"/>
</dbReference>
<dbReference type="GO" id="GO:0001228">
    <property type="term" value="F:DNA-binding transcription activator activity, RNA polymerase II-specific"/>
    <property type="evidence" value="ECO:0007669"/>
    <property type="project" value="TreeGrafter"/>
</dbReference>
<dbReference type="GO" id="GO:0000978">
    <property type="term" value="F:RNA polymerase II cis-regulatory region sequence-specific DNA binding"/>
    <property type="evidence" value="ECO:0007669"/>
    <property type="project" value="TreeGrafter"/>
</dbReference>
<evidence type="ECO:0000256" key="3">
    <source>
        <dbReference type="PROSITE-ProRule" id="PRU00267"/>
    </source>
</evidence>
<evidence type="ECO:0000256" key="1">
    <source>
        <dbReference type="ARBA" id="ARBA00023125"/>
    </source>
</evidence>
<dbReference type="PANTHER" id="PTHR10270">
    <property type="entry name" value="SOX TRANSCRIPTION FACTOR"/>
    <property type="match status" value="1"/>
</dbReference>
<dbReference type="InterPro" id="IPR036910">
    <property type="entry name" value="HMG_box_dom_sf"/>
</dbReference>
<evidence type="ECO:0000313" key="6">
    <source>
        <dbReference type="EMBL" id="KAE9406274.1"/>
    </source>
</evidence>
<feature type="compositionally biased region" description="Basic and acidic residues" evidence="4">
    <location>
        <begin position="100"/>
        <end position="119"/>
    </location>
</feature>
<keyword evidence="3" id="KW-0539">Nucleus</keyword>
<gene>
    <name evidence="6" type="ORF">BT96DRAFT_915505</name>
</gene>
<feature type="compositionally biased region" description="Basic residues" evidence="4">
    <location>
        <begin position="209"/>
        <end position="222"/>
    </location>
</feature>
<evidence type="ECO:0000256" key="2">
    <source>
        <dbReference type="ARBA" id="ARBA00023163"/>
    </source>
</evidence>
<keyword evidence="1 3" id="KW-0238">DNA-binding</keyword>
<evidence type="ECO:0000256" key="4">
    <source>
        <dbReference type="SAM" id="MobiDB-lite"/>
    </source>
</evidence>
<feature type="domain" description="HMG box" evidence="5">
    <location>
        <begin position="119"/>
        <end position="196"/>
    </location>
</feature>
<feature type="region of interest" description="Disordered" evidence="4">
    <location>
        <begin position="43"/>
        <end position="119"/>
    </location>
</feature>
<protein>
    <recommendedName>
        <fullName evidence="5">HMG box domain-containing protein</fullName>
    </recommendedName>
</protein>
<dbReference type="GO" id="GO:0005634">
    <property type="term" value="C:nucleus"/>
    <property type="evidence" value="ECO:0007669"/>
    <property type="project" value="UniProtKB-UniRule"/>
</dbReference>
<feature type="region of interest" description="Disordered" evidence="4">
    <location>
        <begin position="197"/>
        <end position="251"/>
    </location>
</feature>
<organism evidence="6 7">
    <name type="scientific">Gymnopus androsaceus JB14</name>
    <dbReference type="NCBI Taxonomy" id="1447944"/>
    <lineage>
        <taxon>Eukaryota</taxon>
        <taxon>Fungi</taxon>
        <taxon>Dikarya</taxon>
        <taxon>Basidiomycota</taxon>
        <taxon>Agaricomycotina</taxon>
        <taxon>Agaricomycetes</taxon>
        <taxon>Agaricomycetidae</taxon>
        <taxon>Agaricales</taxon>
        <taxon>Marasmiineae</taxon>
        <taxon>Omphalotaceae</taxon>
        <taxon>Gymnopus</taxon>
    </lineage>
</organism>
<feature type="region of interest" description="Disordered" evidence="4">
    <location>
        <begin position="1"/>
        <end position="24"/>
    </location>
</feature>
<dbReference type="Pfam" id="PF00505">
    <property type="entry name" value="HMG_box"/>
    <property type="match status" value="1"/>
</dbReference>
<dbReference type="PANTHER" id="PTHR10270:SF161">
    <property type="entry name" value="SEX-DETERMINING REGION Y PROTEIN"/>
    <property type="match status" value="1"/>
</dbReference>